<feature type="active site" description="Nucleophile" evidence="6">
    <location>
        <position position="445"/>
    </location>
</feature>
<dbReference type="PANTHER" id="PTHR45904">
    <property type="entry name" value="TRNA (URACIL-5-)-METHYLTRANSFERASE"/>
    <property type="match status" value="1"/>
</dbReference>
<feature type="binding site" evidence="6">
    <location>
        <position position="417"/>
    </location>
    <ligand>
        <name>S-adenosyl-L-methionine</name>
        <dbReference type="ChEBI" id="CHEBI:59789"/>
    </ligand>
</feature>
<reference evidence="7 8" key="1">
    <citation type="submission" date="2019-04" db="EMBL/GenBank/DDBJ databases">
        <authorList>
            <consortium name="Wellcome Sanger Institute Data Sharing"/>
        </authorList>
    </citation>
    <scope>NUCLEOTIDE SEQUENCE [LARGE SCALE GENOMIC DNA]</scope>
</reference>
<dbReference type="Gene3D" id="2.40.50.1070">
    <property type="match status" value="1"/>
</dbReference>
<dbReference type="GO" id="GO:0030697">
    <property type="term" value="F:tRNA (uracil(54)-C5)-methyltransferase activity, S-adenosyl methionine-dependent"/>
    <property type="evidence" value="ECO:0007669"/>
    <property type="project" value="UniProtKB-EC"/>
</dbReference>
<dbReference type="GO" id="GO:0032259">
    <property type="term" value="P:methylation"/>
    <property type="evidence" value="ECO:0007669"/>
    <property type="project" value="UniProtKB-KW"/>
</dbReference>
<keyword evidence="2 6" id="KW-0808">Transferase</keyword>
<dbReference type="SUPFAM" id="SSF53335">
    <property type="entry name" value="S-adenosyl-L-methionine-dependent methyltransferases"/>
    <property type="match status" value="1"/>
</dbReference>
<dbReference type="Gene3D" id="3.40.50.150">
    <property type="entry name" value="Vaccinia Virus protein VP39"/>
    <property type="match status" value="1"/>
</dbReference>
<keyword evidence="3 6" id="KW-0949">S-adenosyl-L-methionine</keyword>
<dbReference type="InterPro" id="IPR025823">
    <property type="entry name" value="TRM2B_chor"/>
</dbReference>
<feature type="binding site" evidence="6">
    <location>
        <position position="367"/>
    </location>
    <ligand>
        <name>S-adenosyl-L-methionine</name>
        <dbReference type="ChEBI" id="CHEBI:59789"/>
    </ligand>
</feature>
<gene>
    <name evidence="7" type="primary">TRMT2B</name>
</gene>
<organism evidence="7 8">
    <name type="scientific">Scleropages formosus</name>
    <name type="common">Asian bonytongue</name>
    <name type="synonym">Osteoglossum formosum</name>
    <dbReference type="NCBI Taxonomy" id="113540"/>
    <lineage>
        <taxon>Eukaryota</taxon>
        <taxon>Metazoa</taxon>
        <taxon>Chordata</taxon>
        <taxon>Craniata</taxon>
        <taxon>Vertebrata</taxon>
        <taxon>Euteleostomi</taxon>
        <taxon>Actinopterygii</taxon>
        <taxon>Neopterygii</taxon>
        <taxon>Teleostei</taxon>
        <taxon>Osteoglossocephala</taxon>
        <taxon>Osteoglossomorpha</taxon>
        <taxon>Osteoglossiformes</taxon>
        <taxon>Osteoglossidae</taxon>
        <taxon>Scleropages</taxon>
    </lineage>
</organism>
<name>A0A8C9RDC5_SCLFO</name>
<dbReference type="CDD" id="cd02440">
    <property type="entry name" value="AdoMet_MTases"/>
    <property type="match status" value="1"/>
</dbReference>
<dbReference type="InterPro" id="IPR045850">
    <property type="entry name" value="TRM2_met"/>
</dbReference>
<dbReference type="PANTHER" id="PTHR45904:SF1">
    <property type="entry name" value="TRNA (URACIL-5-)-METHYLTRANSFERASE HOMOLOG B"/>
    <property type="match status" value="1"/>
</dbReference>
<dbReference type="GO" id="GO:0006396">
    <property type="term" value="P:RNA processing"/>
    <property type="evidence" value="ECO:0007669"/>
    <property type="project" value="InterPro"/>
</dbReference>
<evidence type="ECO:0000256" key="5">
    <source>
        <dbReference type="ARBA" id="ARBA00047278"/>
    </source>
</evidence>
<dbReference type="Proteomes" id="UP000694397">
    <property type="component" value="Chromosome 8"/>
</dbReference>
<reference evidence="7" key="3">
    <citation type="submission" date="2025-09" db="UniProtKB">
        <authorList>
            <consortium name="Ensembl"/>
        </authorList>
    </citation>
    <scope>IDENTIFICATION</scope>
</reference>
<proteinExistence type="inferred from homology"/>
<dbReference type="AlphaFoldDB" id="A0A8C9RDC5"/>
<keyword evidence="8" id="KW-1185">Reference proteome</keyword>
<dbReference type="GeneTree" id="ENSGT00530000063723"/>
<reference evidence="7" key="2">
    <citation type="submission" date="2025-08" db="UniProtKB">
        <authorList>
            <consortium name="Ensembl"/>
        </authorList>
    </citation>
    <scope>IDENTIFICATION</scope>
</reference>
<evidence type="ECO:0000256" key="4">
    <source>
        <dbReference type="ARBA" id="ARBA00033763"/>
    </source>
</evidence>
<protein>
    <recommendedName>
        <fullName evidence="4">tRNA (uracil(54)-C(5))-methyltransferase</fullName>
        <ecNumber evidence="4">2.1.1.35</ecNumber>
    </recommendedName>
</protein>
<dbReference type="OrthoDB" id="10250660at2759"/>
<dbReference type="InterPro" id="IPR010280">
    <property type="entry name" value="U5_MeTrfase_fam"/>
</dbReference>
<dbReference type="Ensembl" id="ENSSFOT00015009958.2">
    <property type="protein sequence ID" value="ENSSFOP00015009823.2"/>
    <property type="gene ID" value="ENSSFOG00015006392.2"/>
</dbReference>
<evidence type="ECO:0000313" key="7">
    <source>
        <dbReference type="Ensembl" id="ENSSFOP00015009823.2"/>
    </source>
</evidence>
<comment type="caution">
    <text evidence="6">Lacks conserved residue(s) required for the propagation of feature annotation.</text>
</comment>
<accession>A0A8C9RDC5</accession>
<dbReference type="PROSITE" id="PS51687">
    <property type="entry name" value="SAM_MT_RNA_M5U"/>
    <property type="match status" value="1"/>
</dbReference>
<dbReference type="InterPro" id="IPR029063">
    <property type="entry name" value="SAM-dependent_MTases_sf"/>
</dbReference>
<evidence type="ECO:0000256" key="2">
    <source>
        <dbReference type="ARBA" id="ARBA00022679"/>
    </source>
</evidence>
<keyword evidence="1 6" id="KW-0489">Methyltransferase</keyword>
<evidence type="ECO:0000256" key="1">
    <source>
        <dbReference type="ARBA" id="ARBA00022603"/>
    </source>
</evidence>
<dbReference type="GO" id="GO:0003723">
    <property type="term" value="F:RNA binding"/>
    <property type="evidence" value="ECO:0007669"/>
    <property type="project" value="TreeGrafter"/>
</dbReference>
<feature type="binding site" evidence="6">
    <location>
        <position position="317"/>
    </location>
    <ligand>
        <name>S-adenosyl-L-methionine</name>
        <dbReference type="ChEBI" id="CHEBI:59789"/>
    </ligand>
</feature>
<comment type="catalytic activity">
    <reaction evidence="5">
        <text>uridine(54) in tRNA + S-adenosyl-L-methionine = 5-methyluridine(54) in tRNA + S-adenosyl-L-homocysteine + H(+)</text>
        <dbReference type="Rhea" id="RHEA:42712"/>
        <dbReference type="Rhea" id="RHEA-COMP:10167"/>
        <dbReference type="Rhea" id="RHEA-COMP:10193"/>
        <dbReference type="ChEBI" id="CHEBI:15378"/>
        <dbReference type="ChEBI" id="CHEBI:57856"/>
        <dbReference type="ChEBI" id="CHEBI:59789"/>
        <dbReference type="ChEBI" id="CHEBI:65315"/>
        <dbReference type="ChEBI" id="CHEBI:74447"/>
        <dbReference type="EC" id="2.1.1.35"/>
    </reaction>
    <physiologicalReaction direction="left-to-right" evidence="5">
        <dbReference type="Rhea" id="RHEA:42713"/>
    </physiologicalReaction>
</comment>
<evidence type="ECO:0000256" key="6">
    <source>
        <dbReference type="PROSITE-ProRule" id="PRU01024"/>
    </source>
</evidence>
<comment type="similarity">
    <text evidence="6">Belongs to the class I-like SAM-binding methyltransferase superfamily. RNA M5U methyltransferase family.</text>
</comment>
<evidence type="ECO:0000256" key="3">
    <source>
        <dbReference type="ARBA" id="ARBA00022691"/>
    </source>
</evidence>
<dbReference type="EC" id="2.1.1.35" evidence="4"/>
<dbReference type="Pfam" id="PF05958">
    <property type="entry name" value="tRNA_U5-meth_tr"/>
    <property type="match status" value="1"/>
</dbReference>
<evidence type="ECO:0000313" key="8">
    <source>
        <dbReference type="Proteomes" id="UP000694397"/>
    </source>
</evidence>
<sequence length="492" mass="55331">MIIMPMLHDVQRVLSSGWKYVSHCGGSLWRITICTLAKNEVTSGHVQKLRKGLSNRKKGNIIHQKLPGNEKLSWEDRLADAVTPLWHLSYGKQLHLKQLQQHRILLEMSDLLVKDGISRRPSLHLSRDDLSFPLMPIKPSPVRYGYRNKSTFSVNVGVDGNPKTVGFYLGSGKGKNIVCISGNHLLNMPVKHKMVAKCYEEFIRLSPVDPCILFHEGGHWREVTVRTNSVGNTMAIVHFHPQKLTEMEICVHKRALVDYFTNGPGAVCALDSLYFQETSMTRCSNEDSPYQLLHGKSHIYEEVLGRKFRISPDAFFQVNTEAAEVLYHTVGELYLDRGQDTVLDVCSGTGVIGIILSSKVKRVIAIEVVEQAVKDAKHNASLNDVFNCEFLAGKAEVILPQLMPSLKSELGVTAVVNPSRAGLHYRVIRALRSNPAVRRLIYISCKPWGEAMRNFKELCCSFPGEPFRPTVAVPVDMFPHTTHCELVIVFER</sequence>
<dbReference type="PROSITE" id="PS51621">
    <property type="entry name" value="SAM_MT_RNA_M5U_1"/>
    <property type="match status" value="1"/>
</dbReference>